<accession>A0ABN8NN97</accession>
<dbReference type="EMBL" id="CALNXK010000026">
    <property type="protein sequence ID" value="CAH3113546.1"/>
    <property type="molecule type" value="Genomic_DNA"/>
</dbReference>
<protein>
    <submittedName>
        <fullName evidence="1">Uncharacterized protein</fullName>
    </submittedName>
</protein>
<reference evidence="1 2" key="1">
    <citation type="submission" date="2022-05" db="EMBL/GenBank/DDBJ databases">
        <authorList>
            <consortium name="Genoscope - CEA"/>
            <person name="William W."/>
        </authorList>
    </citation>
    <scope>NUCLEOTIDE SEQUENCE [LARGE SCALE GENOMIC DNA]</scope>
</reference>
<feature type="non-terminal residue" evidence="1">
    <location>
        <position position="1"/>
    </location>
</feature>
<evidence type="ECO:0000313" key="1">
    <source>
        <dbReference type="EMBL" id="CAH3113546.1"/>
    </source>
</evidence>
<name>A0ABN8NN97_9CNID</name>
<comment type="caution">
    <text evidence="1">The sequence shown here is derived from an EMBL/GenBank/DDBJ whole genome shotgun (WGS) entry which is preliminary data.</text>
</comment>
<organism evidence="1 2">
    <name type="scientific">Porites lobata</name>
    <dbReference type="NCBI Taxonomy" id="104759"/>
    <lineage>
        <taxon>Eukaryota</taxon>
        <taxon>Metazoa</taxon>
        <taxon>Cnidaria</taxon>
        <taxon>Anthozoa</taxon>
        <taxon>Hexacorallia</taxon>
        <taxon>Scleractinia</taxon>
        <taxon>Fungiina</taxon>
        <taxon>Poritidae</taxon>
        <taxon>Porites</taxon>
    </lineage>
</organism>
<sequence>KAQLLDQASISKECCDKLHLTLAESSVIPQTEESPTPKHQNYLTNPCFKECLFWAGRLYETYSDAIYDFVLTKWKNGPQFYTDDDEANKFMKLLMIILGKPTKQASAVTGSLVKRG</sequence>
<evidence type="ECO:0000313" key="2">
    <source>
        <dbReference type="Proteomes" id="UP001159405"/>
    </source>
</evidence>
<dbReference type="Proteomes" id="UP001159405">
    <property type="component" value="Unassembled WGS sequence"/>
</dbReference>
<gene>
    <name evidence="1" type="ORF">PLOB_00022177</name>
</gene>
<proteinExistence type="predicted"/>
<feature type="non-terminal residue" evidence="1">
    <location>
        <position position="116"/>
    </location>
</feature>
<keyword evidence="2" id="KW-1185">Reference proteome</keyword>